<organism evidence="13 14">
    <name type="scientific">Litomosoides sigmodontis</name>
    <name type="common">Filarial nematode worm</name>
    <dbReference type="NCBI Taxonomy" id="42156"/>
    <lineage>
        <taxon>Eukaryota</taxon>
        <taxon>Metazoa</taxon>
        <taxon>Ecdysozoa</taxon>
        <taxon>Nematoda</taxon>
        <taxon>Chromadorea</taxon>
        <taxon>Rhabditida</taxon>
        <taxon>Spirurina</taxon>
        <taxon>Spiruromorpha</taxon>
        <taxon>Filarioidea</taxon>
        <taxon>Onchocercidae</taxon>
        <taxon>Litomosoides</taxon>
    </lineage>
</organism>
<dbReference type="SMART" id="SM00179">
    <property type="entry name" value="EGF_CA"/>
    <property type="match status" value="2"/>
</dbReference>
<dbReference type="CDD" id="cd00041">
    <property type="entry name" value="CUB"/>
    <property type="match status" value="1"/>
</dbReference>
<dbReference type="PROSITE" id="PS01186">
    <property type="entry name" value="EGF_2"/>
    <property type="match status" value="1"/>
</dbReference>
<dbReference type="Pfam" id="PF14670">
    <property type="entry name" value="FXa_inhibition"/>
    <property type="match status" value="1"/>
</dbReference>
<dbReference type="InterPro" id="IPR018097">
    <property type="entry name" value="EGF_Ca-bd_CS"/>
</dbReference>
<keyword evidence="1 8" id="KW-0245">EGF-like domain</keyword>
<evidence type="ECO:0000256" key="2">
    <source>
        <dbReference type="ARBA" id="ARBA00022659"/>
    </source>
</evidence>
<dbReference type="OrthoDB" id="430340at2759"/>
<evidence type="ECO:0000256" key="8">
    <source>
        <dbReference type="PROSITE-ProRule" id="PRU00076"/>
    </source>
</evidence>
<dbReference type="InterPro" id="IPR000436">
    <property type="entry name" value="Sushi_SCR_CCP_dom"/>
</dbReference>
<dbReference type="SMART" id="SM00042">
    <property type="entry name" value="CUB"/>
    <property type="match status" value="1"/>
</dbReference>
<dbReference type="InterPro" id="IPR001881">
    <property type="entry name" value="EGF-like_Ca-bd_dom"/>
</dbReference>
<dbReference type="SUPFAM" id="SSF57196">
    <property type="entry name" value="EGF/Laminin"/>
    <property type="match status" value="2"/>
</dbReference>
<dbReference type="Gene3D" id="2.60.120.290">
    <property type="entry name" value="Spermadhesin, CUB domain"/>
    <property type="match status" value="2"/>
</dbReference>
<feature type="domain" description="Sushi" evidence="12">
    <location>
        <begin position="296"/>
        <end position="356"/>
    </location>
</feature>
<dbReference type="PROSITE" id="PS01180">
    <property type="entry name" value="CUB"/>
    <property type="match status" value="2"/>
</dbReference>
<feature type="domain" description="Sushi" evidence="12">
    <location>
        <begin position="235"/>
        <end position="295"/>
    </location>
</feature>
<dbReference type="InterPro" id="IPR035914">
    <property type="entry name" value="Sperma_CUB_dom_sf"/>
</dbReference>
<feature type="domain" description="Sushi" evidence="12">
    <location>
        <begin position="172"/>
        <end position="234"/>
    </location>
</feature>
<feature type="non-terminal residue" evidence="13">
    <location>
        <position position="615"/>
    </location>
</feature>
<dbReference type="PROSITE" id="PS00010">
    <property type="entry name" value="ASX_HYDROXYL"/>
    <property type="match status" value="1"/>
</dbReference>
<feature type="disulfide bond" evidence="9">
    <location>
        <begin position="298"/>
        <end position="341"/>
    </location>
</feature>
<evidence type="ECO:0000256" key="5">
    <source>
        <dbReference type="ARBA" id="ARBA00023157"/>
    </source>
</evidence>
<dbReference type="Pfam" id="PF00431">
    <property type="entry name" value="CUB"/>
    <property type="match status" value="1"/>
</dbReference>
<dbReference type="Gene3D" id="2.10.25.10">
    <property type="entry name" value="Laminin"/>
    <property type="match status" value="2"/>
</dbReference>
<dbReference type="PROSITE" id="PS50026">
    <property type="entry name" value="EGF_3"/>
    <property type="match status" value="1"/>
</dbReference>
<dbReference type="PANTHER" id="PTHR19325:SF575">
    <property type="entry name" value="LOCOMOTION-RELATED PROTEIN HIKARU GENKI"/>
    <property type="match status" value="1"/>
</dbReference>
<dbReference type="Pfam" id="PF07645">
    <property type="entry name" value="EGF_CA"/>
    <property type="match status" value="1"/>
</dbReference>
<sequence length="615" mass="66878">VKDFDLEKGNDFLQLYDGGTSSAPVLARLTGTLPNPQLIISTQPQLYIYFYSNFARNGRGFSITYKRGCSNRIHLDKGIITSPGYTRIPYPNSQRCVYTVELPDRNSEQPTAFAVNSFDVAEDDRLLMFEEIEGGRALHPGDGFSAISRPPKTIFAQTGIVQVVFVTNSIRTDCPPLKAPKLVSLSTKATAFGTTVTASCPRGYEFRTGRGQMFHITCQLGGKWTEDHIPDCQPVYCSAVPQIANGFASSATNVSYGGSAKYTCYGGFSFASGKESGEIYCTDEGRWTLTPSCKAMTCPALAPFVNGERILEFGDGTGYGTVFRFECVAGFRRIGAATLLCLATGEWSFAQPYCKKLACTHIPLITNGVVLTGERFEFGDLARVECQPGFRTVGADSLKCLANQTLSDVPECQDIDECAEGSANCNIQSTKCINMPGGYHCQCLSGFQAQLSCSTASVLNSVTAEGTSEMNGFHARNYATTGWCAMPDDNDRKITFVFAVPKVVERIRVEKVANGAYPTKLITRNVAIVGGELLVLPHPIEVRVLELTIEEFFSNACAKLDILGCHKANCFDVNECDENNGNCEQICINLQGTYRCACEIGFDLLTEDGQGGVHI</sequence>
<keyword evidence="6" id="KW-0325">Glycoprotein</keyword>
<dbReference type="OMA" id="NECETPR"/>
<protein>
    <submittedName>
        <fullName evidence="13">Uncharacterized protein</fullName>
    </submittedName>
</protein>
<dbReference type="InterPro" id="IPR035976">
    <property type="entry name" value="Sushi/SCR/CCP_sf"/>
</dbReference>
<comment type="caution">
    <text evidence="8">Lacks conserved residue(s) required for the propagation of feature annotation.</text>
</comment>
<evidence type="ECO:0000313" key="14">
    <source>
        <dbReference type="Proteomes" id="UP000277928"/>
    </source>
</evidence>
<dbReference type="PANTHER" id="PTHR19325">
    <property type="entry name" value="COMPLEMENT COMPONENT-RELATED SUSHI DOMAIN-CONTAINING"/>
    <property type="match status" value="1"/>
</dbReference>
<accession>A0A3P7LZV8</accession>
<feature type="domain" description="Sushi" evidence="12">
    <location>
        <begin position="357"/>
        <end position="414"/>
    </location>
</feature>
<feature type="domain" description="CUB" evidence="10">
    <location>
        <begin position="69"/>
        <end position="184"/>
    </location>
</feature>
<name>A0A3P7LZV8_LITSI</name>
<feature type="disulfide bond" evidence="7">
    <location>
        <begin position="69"/>
        <end position="96"/>
    </location>
</feature>
<dbReference type="Pfam" id="PF00084">
    <property type="entry name" value="Sushi"/>
    <property type="match status" value="4"/>
</dbReference>
<dbReference type="GO" id="GO:0005509">
    <property type="term" value="F:calcium ion binding"/>
    <property type="evidence" value="ECO:0007669"/>
    <property type="project" value="InterPro"/>
</dbReference>
<proteinExistence type="predicted"/>
<dbReference type="CDD" id="cd00033">
    <property type="entry name" value="CCP"/>
    <property type="match status" value="4"/>
</dbReference>
<keyword evidence="3" id="KW-0732">Signal</keyword>
<feature type="domain" description="EGF-like" evidence="11">
    <location>
        <begin position="414"/>
        <end position="454"/>
    </location>
</feature>
<evidence type="ECO:0000256" key="1">
    <source>
        <dbReference type="ARBA" id="ARBA00022536"/>
    </source>
</evidence>
<dbReference type="PROSITE" id="PS01187">
    <property type="entry name" value="EGF_CA"/>
    <property type="match status" value="2"/>
</dbReference>
<dbReference type="SMART" id="SM00181">
    <property type="entry name" value="EGF"/>
    <property type="match status" value="2"/>
</dbReference>
<dbReference type="SUPFAM" id="SSF57535">
    <property type="entry name" value="Complement control module/SCR domain"/>
    <property type="match status" value="4"/>
</dbReference>
<dbReference type="InterPro" id="IPR000859">
    <property type="entry name" value="CUB_dom"/>
</dbReference>
<dbReference type="Gene3D" id="2.10.70.10">
    <property type="entry name" value="Complement Module, domain 1"/>
    <property type="match status" value="4"/>
</dbReference>
<dbReference type="PROSITE" id="PS50923">
    <property type="entry name" value="SUSHI"/>
    <property type="match status" value="4"/>
</dbReference>
<evidence type="ECO:0000259" key="12">
    <source>
        <dbReference type="PROSITE" id="PS50923"/>
    </source>
</evidence>
<dbReference type="InterPro" id="IPR000152">
    <property type="entry name" value="EGF-type_Asp/Asn_hydroxyl_site"/>
</dbReference>
<evidence type="ECO:0000256" key="3">
    <source>
        <dbReference type="ARBA" id="ARBA00022729"/>
    </source>
</evidence>
<dbReference type="AlphaFoldDB" id="A0A3P7LZV8"/>
<feature type="domain" description="CUB" evidence="10">
    <location>
        <begin position="1"/>
        <end position="68"/>
    </location>
</feature>
<dbReference type="CDD" id="cd00054">
    <property type="entry name" value="EGF_CA"/>
    <property type="match status" value="1"/>
</dbReference>
<dbReference type="SMART" id="SM00032">
    <property type="entry name" value="CCP"/>
    <property type="match status" value="4"/>
</dbReference>
<evidence type="ECO:0000256" key="7">
    <source>
        <dbReference type="PROSITE-ProRule" id="PRU00059"/>
    </source>
</evidence>
<dbReference type="STRING" id="42156.A0A3P7LZV8"/>
<dbReference type="InterPro" id="IPR050350">
    <property type="entry name" value="Compl-Cell_Adhes-Reg"/>
</dbReference>
<keyword evidence="2 9" id="KW-0768">Sushi</keyword>
<evidence type="ECO:0000256" key="4">
    <source>
        <dbReference type="ARBA" id="ARBA00022737"/>
    </source>
</evidence>
<keyword evidence="14" id="KW-1185">Reference proteome</keyword>
<evidence type="ECO:0000256" key="6">
    <source>
        <dbReference type="ARBA" id="ARBA00023180"/>
    </source>
</evidence>
<evidence type="ECO:0000313" key="13">
    <source>
        <dbReference type="EMBL" id="VDM92888.1"/>
    </source>
</evidence>
<feature type="non-terminal residue" evidence="13">
    <location>
        <position position="1"/>
    </location>
</feature>
<dbReference type="SUPFAM" id="SSF49854">
    <property type="entry name" value="Spermadhesin, CUB domain"/>
    <property type="match status" value="2"/>
</dbReference>
<evidence type="ECO:0000259" key="11">
    <source>
        <dbReference type="PROSITE" id="PS50026"/>
    </source>
</evidence>
<dbReference type="InterPro" id="IPR000742">
    <property type="entry name" value="EGF"/>
</dbReference>
<gene>
    <name evidence="13" type="ORF">NLS_LOCUS9965</name>
</gene>
<reference evidence="13 14" key="1">
    <citation type="submission" date="2018-08" db="EMBL/GenBank/DDBJ databases">
        <authorList>
            <person name="Laetsch R D."/>
            <person name="Stevens L."/>
            <person name="Kumar S."/>
            <person name="Blaxter L. M."/>
        </authorList>
    </citation>
    <scope>NUCLEOTIDE SEQUENCE [LARGE SCALE GENOMIC DNA]</scope>
</reference>
<dbReference type="EMBL" id="UYRX01002193">
    <property type="protein sequence ID" value="VDM92888.1"/>
    <property type="molecule type" value="Genomic_DNA"/>
</dbReference>
<feature type="disulfide bond" evidence="9">
    <location>
        <begin position="327"/>
        <end position="354"/>
    </location>
</feature>
<evidence type="ECO:0000259" key="10">
    <source>
        <dbReference type="PROSITE" id="PS01180"/>
    </source>
</evidence>
<dbReference type="InterPro" id="IPR049883">
    <property type="entry name" value="NOTCH1_EGF-like"/>
</dbReference>
<dbReference type="FunFam" id="2.10.25.10:FF:000038">
    <property type="entry name" value="Fibrillin 2"/>
    <property type="match status" value="1"/>
</dbReference>
<keyword evidence="5 9" id="KW-1015">Disulfide bond</keyword>
<keyword evidence="4" id="KW-0677">Repeat</keyword>
<evidence type="ECO:0000256" key="9">
    <source>
        <dbReference type="PROSITE-ProRule" id="PRU00302"/>
    </source>
</evidence>
<dbReference type="Proteomes" id="UP000277928">
    <property type="component" value="Unassembled WGS sequence"/>
</dbReference>